<evidence type="ECO:0000256" key="5">
    <source>
        <dbReference type="SAM" id="Phobius"/>
    </source>
</evidence>
<dbReference type="InterPro" id="IPR003280">
    <property type="entry name" value="2pore_dom_K_chnl"/>
</dbReference>
<comment type="subcellular location">
    <subcellularLocation>
        <location evidence="1">Membrane</location>
        <topology evidence="1">Multi-pass membrane protein</topology>
    </subcellularLocation>
</comment>
<evidence type="ECO:0000313" key="6">
    <source>
        <dbReference type="EMBL" id="KAK8768127.1"/>
    </source>
</evidence>
<reference evidence="6 7" key="1">
    <citation type="journal article" date="2023" name="Arcadia Sci">
        <title>De novo assembly of a long-read Amblyomma americanum tick genome.</title>
        <authorList>
            <person name="Chou S."/>
            <person name="Poskanzer K.E."/>
            <person name="Rollins M."/>
            <person name="Thuy-Boun P.S."/>
        </authorList>
    </citation>
    <scope>NUCLEOTIDE SEQUENCE [LARGE SCALE GENOMIC DNA]</scope>
    <source>
        <strain evidence="6">F_SG_1</strain>
        <tissue evidence="6">Salivary glands</tissue>
    </source>
</reference>
<gene>
    <name evidence="6" type="ORF">V5799_005088</name>
</gene>
<evidence type="ECO:0000313" key="7">
    <source>
        <dbReference type="Proteomes" id="UP001321473"/>
    </source>
</evidence>
<name>A0AAQ4E087_AMBAM</name>
<evidence type="ECO:0000256" key="4">
    <source>
        <dbReference type="ARBA" id="ARBA00023136"/>
    </source>
</evidence>
<dbReference type="SUPFAM" id="SSF81324">
    <property type="entry name" value="Voltage-gated potassium channels"/>
    <property type="match status" value="1"/>
</dbReference>
<dbReference type="Gene3D" id="1.10.287.70">
    <property type="match status" value="1"/>
</dbReference>
<dbReference type="AlphaFoldDB" id="A0AAQ4E087"/>
<dbReference type="GO" id="GO:0005886">
    <property type="term" value="C:plasma membrane"/>
    <property type="evidence" value="ECO:0007669"/>
    <property type="project" value="TreeGrafter"/>
</dbReference>
<dbReference type="PANTHER" id="PTHR11003">
    <property type="entry name" value="POTASSIUM CHANNEL, SUBFAMILY K"/>
    <property type="match status" value="1"/>
</dbReference>
<keyword evidence="7" id="KW-1185">Reference proteome</keyword>
<evidence type="ECO:0000256" key="2">
    <source>
        <dbReference type="ARBA" id="ARBA00022692"/>
    </source>
</evidence>
<feature type="transmembrane region" description="Helical" evidence="5">
    <location>
        <begin position="36"/>
        <end position="61"/>
    </location>
</feature>
<evidence type="ECO:0000256" key="1">
    <source>
        <dbReference type="ARBA" id="ARBA00004141"/>
    </source>
</evidence>
<dbReference type="GO" id="GO:0015271">
    <property type="term" value="F:outward rectifier potassium channel activity"/>
    <property type="evidence" value="ECO:0007669"/>
    <property type="project" value="TreeGrafter"/>
</dbReference>
<dbReference type="EMBL" id="JARKHS020024474">
    <property type="protein sequence ID" value="KAK8768127.1"/>
    <property type="molecule type" value="Genomic_DNA"/>
</dbReference>
<keyword evidence="2 5" id="KW-0812">Transmembrane</keyword>
<dbReference type="PANTHER" id="PTHR11003:SF334">
    <property type="entry name" value="FI03418P"/>
    <property type="match status" value="1"/>
</dbReference>
<proteinExistence type="predicted"/>
<evidence type="ECO:0000256" key="3">
    <source>
        <dbReference type="ARBA" id="ARBA00022989"/>
    </source>
</evidence>
<accession>A0AAQ4E087</accession>
<dbReference type="GO" id="GO:0030322">
    <property type="term" value="P:stabilization of membrane potential"/>
    <property type="evidence" value="ECO:0007669"/>
    <property type="project" value="TreeGrafter"/>
</dbReference>
<comment type="caution">
    <text evidence="6">The sequence shown here is derived from an EMBL/GenBank/DDBJ whole genome shotgun (WGS) entry which is preliminary data.</text>
</comment>
<protein>
    <submittedName>
        <fullName evidence="6">Uncharacterized protein</fullName>
    </submittedName>
</protein>
<dbReference type="Proteomes" id="UP001321473">
    <property type="component" value="Unassembled WGS sequence"/>
</dbReference>
<keyword evidence="4 5" id="KW-0472">Membrane</keyword>
<organism evidence="6 7">
    <name type="scientific">Amblyomma americanum</name>
    <name type="common">Lone star tick</name>
    <dbReference type="NCBI Taxonomy" id="6943"/>
    <lineage>
        <taxon>Eukaryota</taxon>
        <taxon>Metazoa</taxon>
        <taxon>Ecdysozoa</taxon>
        <taxon>Arthropoda</taxon>
        <taxon>Chelicerata</taxon>
        <taxon>Arachnida</taxon>
        <taxon>Acari</taxon>
        <taxon>Parasitiformes</taxon>
        <taxon>Ixodida</taxon>
        <taxon>Ixodoidea</taxon>
        <taxon>Ixodidae</taxon>
        <taxon>Amblyomminae</taxon>
        <taxon>Amblyomma</taxon>
    </lineage>
</organism>
<sequence length="172" mass="18986">MPVDRSPSRRGGSAARRQRRLASSSAGRCRSCCRKFAAFLFSHVGLCALVVGYSVLGAFAFRALEGPYEVRKASQVRALREQTVSRLWDVTAALNVLYKDNWTAAVNEHIREFQLRLVAAVKDGYDGKESGREQQWSFSGAFLYSLTVITTIGGCPALKRPSALSLLWGQPK</sequence>
<keyword evidence="3 5" id="KW-1133">Transmembrane helix</keyword>
<dbReference type="GO" id="GO:0022841">
    <property type="term" value="F:potassium ion leak channel activity"/>
    <property type="evidence" value="ECO:0007669"/>
    <property type="project" value="TreeGrafter"/>
</dbReference>